<keyword evidence="4" id="KW-1185">Reference proteome</keyword>
<dbReference type="InterPro" id="IPR037238">
    <property type="entry name" value="YbiA-like_sf"/>
</dbReference>
<evidence type="ECO:0000259" key="2">
    <source>
        <dbReference type="Pfam" id="PF08719"/>
    </source>
</evidence>
<protein>
    <recommendedName>
        <fullName evidence="2">NADAR domain-containing protein</fullName>
    </recommendedName>
</protein>
<feature type="region of interest" description="Disordered" evidence="1">
    <location>
        <begin position="256"/>
        <end position="288"/>
    </location>
</feature>
<accession>A0A6A6U0B7</accession>
<sequence length="380" mass="41964">MAKPRGGRGGGRHNDRSDAPRSIRDRIEENSRVSKARPRERGRGRGGAGANVDRCTPPPRDLGHSPASYKSEKPEDAFKSNIKLLEKDTRDKKDTAQIRFWPPADPIGGFLSPQWKSAFKEDGWTYSCVDMYMAAKFAEYMGEHDQMGEILQLLHDIHGLKKMKTIVDDIKKDRRLDEWEQASLDIMLQANRLKFKYSERSGLLKEALTATSRRPLAFCDRDDSFWGTGYGPADEDQSGSGQNHLGIVLEKLREELSPEVPEDDGSPNFDALDGSNLDEASISDHNSPVLVVPATQTTTTITSNVNGAQAISPHSQPASHPYSQPRSYASRQSTPSHTQSPFGQPAHPESTGTASPAIAEPVKTGVDSSYPEDEIDYDDD</sequence>
<proteinExistence type="predicted"/>
<dbReference type="Pfam" id="PF08719">
    <property type="entry name" value="NADAR"/>
    <property type="match status" value="1"/>
</dbReference>
<feature type="region of interest" description="Disordered" evidence="1">
    <location>
        <begin position="1"/>
        <end position="76"/>
    </location>
</feature>
<dbReference type="InterPro" id="IPR012816">
    <property type="entry name" value="NADAR"/>
</dbReference>
<feature type="compositionally biased region" description="Polar residues" evidence="1">
    <location>
        <begin position="308"/>
        <end position="342"/>
    </location>
</feature>
<dbReference type="EMBL" id="MU004240">
    <property type="protein sequence ID" value="KAF2665769.1"/>
    <property type="molecule type" value="Genomic_DNA"/>
</dbReference>
<dbReference type="Proteomes" id="UP000799302">
    <property type="component" value="Unassembled WGS sequence"/>
</dbReference>
<dbReference type="SUPFAM" id="SSF143990">
    <property type="entry name" value="YbiA-like"/>
    <property type="match status" value="1"/>
</dbReference>
<feature type="compositionally biased region" description="Basic and acidic residues" evidence="1">
    <location>
        <begin position="12"/>
        <end position="43"/>
    </location>
</feature>
<name>A0A6A6U0B7_9PEZI</name>
<evidence type="ECO:0000256" key="1">
    <source>
        <dbReference type="SAM" id="MobiDB-lite"/>
    </source>
</evidence>
<dbReference type="AlphaFoldDB" id="A0A6A6U0B7"/>
<feature type="region of interest" description="Disordered" evidence="1">
    <location>
        <begin position="308"/>
        <end position="380"/>
    </location>
</feature>
<evidence type="ECO:0000313" key="3">
    <source>
        <dbReference type="EMBL" id="KAF2665769.1"/>
    </source>
</evidence>
<feature type="compositionally biased region" description="Acidic residues" evidence="1">
    <location>
        <begin position="370"/>
        <end position="380"/>
    </location>
</feature>
<gene>
    <name evidence="3" type="ORF">BT63DRAFT_482671</name>
</gene>
<organism evidence="3 4">
    <name type="scientific">Microthyrium microscopicum</name>
    <dbReference type="NCBI Taxonomy" id="703497"/>
    <lineage>
        <taxon>Eukaryota</taxon>
        <taxon>Fungi</taxon>
        <taxon>Dikarya</taxon>
        <taxon>Ascomycota</taxon>
        <taxon>Pezizomycotina</taxon>
        <taxon>Dothideomycetes</taxon>
        <taxon>Dothideomycetes incertae sedis</taxon>
        <taxon>Microthyriales</taxon>
        <taxon>Microthyriaceae</taxon>
        <taxon>Microthyrium</taxon>
    </lineage>
</organism>
<dbReference type="Gene3D" id="1.10.357.40">
    <property type="entry name" value="YbiA-like"/>
    <property type="match status" value="1"/>
</dbReference>
<dbReference type="CDD" id="cd15457">
    <property type="entry name" value="NADAR"/>
    <property type="match status" value="1"/>
</dbReference>
<dbReference type="OrthoDB" id="206452at2759"/>
<feature type="domain" description="NADAR" evidence="2">
    <location>
        <begin position="100"/>
        <end position="256"/>
    </location>
</feature>
<reference evidence="3" key="1">
    <citation type="journal article" date="2020" name="Stud. Mycol.">
        <title>101 Dothideomycetes genomes: a test case for predicting lifestyles and emergence of pathogens.</title>
        <authorList>
            <person name="Haridas S."/>
            <person name="Albert R."/>
            <person name="Binder M."/>
            <person name="Bloem J."/>
            <person name="Labutti K."/>
            <person name="Salamov A."/>
            <person name="Andreopoulos B."/>
            <person name="Baker S."/>
            <person name="Barry K."/>
            <person name="Bills G."/>
            <person name="Bluhm B."/>
            <person name="Cannon C."/>
            <person name="Castanera R."/>
            <person name="Culley D."/>
            <person name="Daum C."/>
            <person name="Ezra D."/>
            <person name="Gonzalez J."/>
            <person name="Henrissat B."/>
            <person name="Kuo A."/>
            <person name="Liang C."/>
            <person name="Lipzen A."/>
            <person name="Lutzoni F."/>
            <person name="Magnuson J."/>
            <person name="Mondo S."/>
            <person name="Nolan M."/>
            <person name="Ohm R."/>
            <person name="Pangilinan J."/>
            <person name="Park H.-J."/>
            <person name="Ramirez L."/>
            <person name="Alfaro M."/>
            <person name="Sun H."/>
            <person name="Tritt A."/>
            <person name="Yoshinaga Y."/>
            <person name="Zwiers L.-H."/>
            <person name="Turgeon B."/>
            <person name="Goodwin S."/>
            <person name="Spatafora J."/>
            <person name="Crous P."/>
            <person name="Grigoriev I."/>
        </authorList>
    </citation>
    <scope>NUCLEOTIDE SEQUENCE</scope>
    <source>
        <strain evidence="3">CBS 115976</strain>
    </source>
</reference>
<evidence type="ECO:0000313" key="4">
    <source>
        <dbReference type="Proteomes" id="UP000799302"/>
    </source>
</evidence>